<gene>
    <name evidence="2" type="ORF">A2W05_11105</name>
</gene>
<protein>
    <recommendedName>
        <fullName evidence="1">HNH nuclease domain-containing protein</fullName>
    </recommendedName>
</protein>
<feature type="domain" description="HNH nuclease" evidence="1">
    <location>
        <begin position="75"/>
        <end position="128"/>
    </location>
</feature>
<accession>A0A1F7RT89</accession>
<dbReference type="AlphaFoldDB" id="A0A1F7RT89"/>
<organism evidence="2 3">
    <name type="scientific">Candidatus Schekmanbacteria bacterium RBG_16_38_10</name>
    <dbReference type="NCBI Taxonomy" id="1817879"/>
    <lineage>
        <taxon>Bacteria</taxon>
        <taxon>Candidatus Schekmaniibacteriota</taxon>
    </lineage>
</organism>
<evidence type="ECO:0000313" key="2">
    <source>
        <dbReference type="EMBL" id="OGL44785.1"/>
    </source>
</evidence>
<dbReference type="InterPro" id="IPR052892">
    <property type="entry name" value="NA-targeting_endonuclease"/>
</dbReference>
<reference evidence="2 3" key="1">
    <citation type="journal article" date="2016" name="Nat. Commun.">
        <title>Thousands of microbial genomes shed light on interconnected biogeochemical processes in an aquifer system.</title>
        <authorList>
            <person name="Anantharaman K."/>
            <person name="Brown C.T."/>
            <person name="Hug L.A."/>
            <person name="Sharon I."/>
            <person name="Castelle C.J."/>
            <person name="Probst A.J."/>
            <person name="Thomas B.C."/>
            <person name="Singh A."/>
            <person name="Wilkins M.J."/>
            <person name="Karaoz U."/>
            <person name="Brodie E.L."/>
            <person name="Williams K.H."/>
            <person name="Hubbard S.S."/>
            <person name="Banfield J.F."/>
        </authorList>
    </citation>
    <scope>NUCLEOTIDE SEQUENCE [LARGE SCALE GENOMIC DNA]</scope>
</reference>
<dbReference type="EMBL" id="MGDE01000164">
    <property type="protein sequence ID" value="OGL44785.1"/>
    <property type="molecule type" value="Genomic_DNA"/>
</dbReference>
<dbReference type="PANTHER" id="PTHR33877:SF2">
    <property type="entry name" value="OS07G0170200 PROTEIN"/>
    <property type="match status" value="1"/>
</dbReference>
<dbReference type="Proteomes" id="UP000178797">
    <property type="component" value="Unassembled WGS sequence"/>
</dbReference>
<name>A0A1F7RT89_9BACT</name>
<proteinExistence type="predicted"/>
<dbReference type="CDD" id="cd00085">
    <property type="entry name" value="HNHc"/>
    <property type="match status" value="1"/>
</dbReference>
<dbReference type="Gene3D" id="1.10.30.50">
    <property type="match status" value="1"/>
</dbReference>
<dbReference type="Pfam" id="PF14279">
    <property type="entry name" value="HNH_5"/>
    <property type="match status" value="1"/>
</dbReference>
<evidence type="ECO:0000313" key="3">
    <source>
        <dbReference type="Proteomes" id="UP000178797"/>
    </source>
</evidence>
<dbReference type="SMART" id="SM00507">
    <property type="entry name" value="HNHc"/>
    <property type="match status" value="1"/>
</dbReference>
<dbReference type="PANTHER" id="PTHR33877">
    <property type="entry name" value="SLL1193 PROTEIN"/>
    <property type="match status" value="1"/>
</dbReference>
<dbReference type="InterPro" id="IPR029471">
    <property type="entry name" value="HNH_5"/>
</dbReference>
<comment type="caution">
    <text evidence="2">The sequence shown here is derived from an EMBL/GenBank/DDBJ whole genome shotgun (WGS) entry which is preliminary data.</text>
</comment>
<evidence type="ECO:0000259" key="1">
    <source>
        <dbReference type="SMART" id="SM00507"/>
    </source>
</evidence>
<sequence>MYHYLSNNSVLVLNTSYEAINICGVRRAIVLVLSGVATPEEYTNKIYRSPSTTVRIPAVIRLNKYIKISFKLITFSRKNIFLRDNYICHYCHNQFKPKELTIDHVLPKSKGGWNNWDNVVTACILCNKKKGNKTPEEAQMSLLKKPKTPNLPTYLQIIRNIGNHNKEWRKYLFLDY</sequence>
<dbReference type="InterPro" id="IPR003615">
    <property type="entry name" value="HNH_nuc"/>
</dbReference>